<evidence type="ECO:0000313" key="2">
    <source>
        <dbReference type="Proteomes" id="UP000886824"/>
    </source>
</evidence>
<comment type="caution">
    <text evidence="1">The sequence shown here is derived from an EMBL/GenBank/DDBJ whole genome shotgun (WGS) entry which is preliminary data.</text>
</comment>
<gene>
    <name evidence="1" type="ORF">H9826_01575</name>
</gene>
<protein>
    <submittedName>
        <fullName evidence="1">Uncharacterized protein</fullName>
    </submittedName>
</protein>
<organism evidence="1 2">
    <name type="scientific">Candidatus Intestinimonas merdavium</name>
    <dbReference type="NCBI Taxonomy" id="2838622"/>
    <lineage>
        <taxon>Bacteria</taxon>
        <taxon>Bacillati</taxon>
        <taxon>Bacillota</taxon>
        <taxon>Clostridia</taxon>
        <taxon>Eubacteriales</taxon>
        <taxon>Intestinimonas</taxon>
    </lineage>
</organism>
<dbReference type="AlphaFoldDB" id="A0A9D1Z5Z2"/>
<reference evidence="1" key="1">
    <citation type="journal article" date="2021" name="PeerJ">
        <title>Extensive microbial diversity within the chicken gut microbiome revealed by metagenomics and culture.</title>
        <authorList>
            <person name="Gilroy R."/>
            <person name="Ravi A."/>
            <person name="Getino M."/>
            <person name="Pursley I."/>
            <person name="Horton D.L."/>
            <person name="Alikhan N.F."/>
            <person name="Baker D."/>
            <person name="Gharbi K."/>
            <person name="Hall N."/>
            <person name="Watson M."/>
            <person name="Adriaenssens E.M."/>
            <person name="Foster-Nyarko E."/>
            <person name="Jarju S."/>
            <person name="Secka A."/>
            <person name="Antonio M."/>
            <person name="Oren A."/>
            <person name="Chaudhuri R.R."/>
            <person name="La Ragione R."/>
            <person name="Hildebrand F."/>
            <person name="Pallen M.J."/>
        </authorList>
    </citation>
    <scope>NUCLEOTIDE SEQUENCE</scope>
    <source>
        <strain evidence="1">CHK33-7979</strain>
    </source>
</reference>
<dbReference type="EMBL" id="DXCX01000017">
    <property type="protein sequence ID" value="HIY72651.1"/>
    <property type="molecule type" value="Genomic_DNA"/>
</dbReference>
<proteinExistence type="predicted"/>
<name>A0A9D1Z5Z2_9FIRM</name>
<evidence type="ECO:0000313" key="1">
    <source>
        <dbReference type="EMBL" id="HIY72651.1"/>
    </source>
</evidence>
<reference evidence="1" key="2">
    <citation type="submission" date="2021-04" db="EMBL/GenBank/DDBJ databases">
        <authorList>
            <person name="Gilroy R."/>
        </authorList>
    </citation>
    <scope>NUCLEOTIDE SEQUENCE</scope>
    <source>
        <strain evidence="1">CHK33-7979</strain>
    </source>
</reference>
<sequence length="83" mass="9548">MKIRIEERNYEGTGTEIMDQLRMAAFDPTEYPDTESYIWQLRANFIRMTEMECVLPDRGVEAQARTMFAALAKIGALEVLENG</sequence>
<dbReference type="Proteomes" id="UP000886824">
    <property type="component" value="Unassembled WGS sequence"/>
</dbReference>
<accession>A0A9D1Z5Z2</accession>